<feature type="compositionally biased region" description="Basic and acidic residues" evidence="6">
    <location>
        <begin position="84"/>
        <end position="96"/>
    </location>
</feature>
<dbReference type="EMBL" id="GBHO01025568">
    <property type="protein sequence ID" value="JAG18036.1"/>
    <property type="molecule type" value="Transcribed_RNA"/>
</dbReference>
<dbReference type="GO" id="GO:0005634">
    <property type="term" value="C:nucleus"/>
    <property type="evidence" value="ECO:0007669"/>
    <property type="project" value="UniProtKB-SubCell"/>
</dbReference>
<dbReference type="Pfam" id="PF16589">
    <property type="entry name" value="BRCT_2"/>
    <property type="match status" value="1"/>
</dbReference>
<name>A0A0A9XDH1_LYGHE</name>
<comment type="subcellular location">
    <subcellularLocation>
        <location evidence="1">Nucleus</location>
    </subcellularLocation>
</comment>
<dbReference type="SUPFAM" id="SSF52113">
    <property type="entry name" value="BRCT domain"/>
    <property type="match status" value="1"/>
</dbReference>
<feature type="compositionally biased region" description="Basic and acidic residues" evidence="6">
    <location>
        <begin position="11"/>
        <end position="23"/>
    </location>
</feature>
<dbReference type="CDD" id="cd17744">
    <property type="entry name" value="BRCT_MDC1_rpt1"/>
    <property type="match status" value="1"/>
</dbReference>
<gene>
    <name evidence="9" type="primary">MDC1_3</name>
    <name evidence="8" type="synonym">MDC1_2</name>
    <name evidence="8" type="ORF">CM83_80915</name>
    <name evidence="9" type="ORF">CM83_80920</name>
</gene>
<feature type="compositionally biased region" description="Polar residues" evidence="6">
    <location>
        <begin position="167"/>
        <end position="183"/>
    </location>
</feature>
<evidence type="ECO:0000259" key="7">
    <source>
        <dbReference type="PROSITE" id="PS50172"/>
    </source>
</evidence>
<feature type="domain" description="BRCT" evidence="7">
    <location>
        <begin position="398"/>
        <end position="476"/>
    </location>
</feature>
<dbReference type="InterPro" id="IPR051579">
    <property type="entry name" value="DDR_Transcriptional_Reg"/>
</dbReference>
<proteinExistence type="predicted"/>
<accession>A0A0A9XDH1</accession>
<dbReference type="CDD" id="cd18432">
    <property type="entry name" value="BRCT_PAXIP1_rpt6_like"/>
    <property type="match status" value="1"/>
</dbReference>
<evidence type="ECO:0000313" key="9">
    <source>
        <dbReference type="EMBL" id="JAG18039.1"/>
    </source>
</evidence>
<evidence type="ECO:0000256" key="3">
    <source>
        <dbReference type="ARBA" id="ARBA00023242"/>
    </source>
</evidence>
<evidence type="ECO:0000256" key="4">
    <source>
        <dbReference type="ARBA" id="ARBA00023858"/>
    </source>
</evidence>
<evidence type="ECO:0000256" key="2">
    <source>
        <dbReference type="ARBA" id="ARBA00022763"/>
    </source>
</evidence>
<dbReference type="GO" id="GO:0006974">
    <property type="term" value="P:DNA damage response"/>
    <property type="evidence" value="ECO:0007669"/>
    <property type="project" value="UniProtKB-KW"/>
</dbReference>
<dbReference type="SMART" id="SM00292">
    <property type="entry name" value="BRCT"/>
    <property type="match status" value="1"/>
</dbReference>
<feature type="compositionally biased region" description="Basic and acidic residues" evidence="6">
    <location>
        <begin position="59"/>
        <end position="71"/>
    </location>
</feature>
<dbReference type="EMBL" id="GBHO01025565">
    <property type="protein sequence ID" value="JAG18039.1"/>
    <property type="molecule type" value="Transcribed_RNA"/>
</dbReference>
<dbReference type="PANTHER" id="PTHR23196">
    <property type="entry name" value="PAX TRANSCRIPTION ACTIVATION DOMAIN INTERACTING PROTEIN"/>
    <property type="match status" value="1"/>
</dbReference>
<reference evidence="9" key="1">
    <citation type="journal article" date="2014" name="PLoS ONE">
        <title>Transcriptome-Based Identification of ABC Transporters in the Western Tarnished Plant Bug Lygus hesperus.</title>
        <authorList>
            <person name="Hull J.J."/>
            <person name="Chaney K."/>
            <person name="Geib S.M."/>
            <person name="Fabrick J.A."/>
            <person name="Brent C.S."/>
            <person name="Walsh D."/>
            <person name="Lavine L.C."/>
        </authorList>
    </citation>
    <scope>NUCLEOTIDE SEQUENCE</scope>
</reference>
<feature type="compositionally biased region" description="Polar residues" evidence="6">
    <location>
        <begin position="1"/>
        <end position="10"/>
    </location>
</feature>
<dbReference type="Pfam" id="PF16770">
    <property type="entry name" value="RTT107_BRCT_5"/>
    <property type="match status" value="1"/>
</dbReference>
<protein>
    <recommendedName>
        <fullName evidence="4">PAX-interacting protein 1</fullName>
    </recommendedName>
    <alternativeName>
        <fullName evidence="5">PAX transactivation activation domain-interacting protein</fullName>
    </alternativeName>
</protein>
<keyword evidence="3" id="KW-0539">Nucleus</keyword>
<dbReference type="InterPro" id="IPR001357">
    <property type="entry name" value="BRCT_dom"/>
</dbReference>
<sequence>MPTQKLNPTRNRNETEFKTSERVLKKHQNLRAQEGTGSQEISIESMASRLQGAMKSKMKRDEESIQQSDRRGRTRQNAVGPNTEMKEGEHIRDGIAEKGSVGGNISGSPSLISLKKEVKKKGRPRKAVNKNEETLEKTEENVPNIELSKSTTSSVRRGRRKLDTAQEDSITVSSETQAPSTSLEVPAPKRGRRAKNVVADNNDEATGLSDSQNAPSASKSNINVSKTKRCGKTTPSVEDSSAFETDLDSQDLSQGRRSGRARKKKETFDEIMSRKEEEIKLKKLQRHSALSQSPDTSRSTSRASVASSSKTEEDRSVMSAPKRRGRPKKSVPGTSASTSSVLSVDDDAPFSVPPSPAGSNSSRRKTPRPGSSSSIHSVNSETPQKLKEESQNSMSASVVKVMFTGLADAKLSSMVKKLGGKVVEKPTDCTVLVTDKVRRTVKFLCALGLGKPIVSPNWLSKSKSFNKFTDTSASLLQDNEAEEKFDFELKESLEKAKNSRLLEGYSFYATPSVLPPPAEIKPIVECSGGTYLAKPPAKWASNAAIISSPKDKSDWTKLTKHGVLPPILSAEALLSGVLQQKFDFGKHRLK</sequence>
<feature type="compositionally biased region" description="Low complexity" evidence="6">
    <location>
        <begin position="296"/>
        <end position="309"/>
    </location>
</feature>
<evidence type="ECO:0000256" key="1">
    <source>
        <dbReference type="ARBA" id="ARBA00004123"/>
    </source>
</evidence>
<reference evidence="9" key="2">
    <citation type="submission" date="2014-07" db="EMBL/GenBank/DDBJ databases">
        <authorList>
            <person name="Hull J."/>
        </authorList>
    </citation>
    <scope>NUCLEOTIDE SEQUENCE</scope>
</reference>
<organism evidence="9">
    <name type="scientific">Lygus hesperus</name>
    <name type="common">Western plant bug</name>
    <dbReference type="NCBI Taxonomy" id="30085"/>
    <lineage>
        <taxon>Eukaryota</taxon>
        <taxon>Metazoa</taxon>
        <taxon>Ecdysozoa</taxon>
        <taxon>Arthropoda</taxon>
        <taxon>Hexapoda</taxon>
        <taxon>Insecta</taxon>
        <taxon>Pterygota</taxon>
        <taxon>Neoptera</taxon>
        <taxon>Paraneoptera</taxon>
        <taxon>Hemiptera</taxon>
        <taxon>Heteroptera</taxon>
        <taxon>Panheteroptera</taxon>
        <taxon>Cimicomorpha</taxon>
        <taxon>Miridae</taxon>
        <taxon>Mirini</taxon>
        <taxon>Lygus</taxon>
    </lineage>
</organism>
<feature type="compositionally biased region" description="Polar residues" evidence="6">
    <location>
        <begin position="369"/>
        <end position="383"/>
    </location>
</feature>
<feature type="compositionally biased region" description="Basic and acidic residues" evidence="6">
    <location>
        <begin position="266"/>
        <end position="281"/>
    </location>
</feature>
<feature type="region of interest" description="Disordered" evidence="6">
    <location>
        <begin position="1"/>
        <end position="393"/>
    </location>
</feature>
<evidence type="ECO:0000256" key="5">
    <source>
        <dbReference type="ARBA" id="ARBA00030146"/>
    </source>
</evidence>
<dbReference type="PROSITE" id="PS50172">
    <property type="entry name" value="BRCT"/>
    <property type="match status" value="1"/>
</dbReference>
<feature type="compositionally biased region" description="Basic residues" evidence="6">
    <location>
        <begin position="117"/>
        <end position="128"/>
    </location>
</feature>
<feature type="compositionally biased region" description="Polar residues" evidence="6">
    <location>
        <begin position="233"/>
        <end position="243"/>
    </location>
</feature>
<evidence type="ECO:0000313" key="8">
    <source>
        <dbReference type="EMBL" id="JAG18036.1"/>
    </source>
</evidence>
<feature type="compositionally biased region" description="Basic and acidic residues" evidence="6">
    <location>
        <begin position="129"/>
        <end position="140"/>
    </location>
</feature>
<dbReference type="InterPro" id="IPR036420">
    <property type="entry name" value="BRCT_dom_sf"/>
</dbReference>
<dbReference type="PANTHER" id="PTHR23196:SF1">
    <property type="entry name" value="PAX-INTERACTING PROTEIN 1"/>
    <property type="match status" value="1"/>
</dbReference>
<feature type="compositionally biased region" description="Polar residues" evidence="6">
    <location>
        <begin position="332"/>
        <end position="342"/>
    </location>
</feature>
<feature type="compositionally biased region" description="Polar residues" evidence="6">
    <location>
        <begin position="208"/>
        <end position="225"/>
    </location>
</feature>
<keyword evidence="2" id="KW-0227">DNA damage</keyword>
<dbReference type="Gene3D" id="3.40.50.10190">
    <property type="entry name" value="BRCT domain"/>
    <property type="match status" value="2"/>
</dbReference>
<dbReference type="AlphaFoldDB" id="A0A0A9XDH1"/>
<evidence type="ECO:0000256" key="6">
    <source>
        <dbReference type="SAM" id="MobiDB-lite"/>
    </source>
</evidence>